<proteinExistence type="predicted"/>
<evidence type="ECO:0000256" key="4">
    <source>
        <dbReference type="ARBA" id="ARBA00022737"/>
    </source>
</evidence>
<evidence type="ECO:0000256" key="8">
    <source>
        <dbReference type="SAM" id="SignalP"/>
    </source>
</evidence>
<evidence type="ECO:0000313" key="10">
    <source>
        <dbReference type="EMBL" id="CAH2322797.1"/>
    </source>
</evidence>
<keyword evidence="4" id="KW-0677">Repeat</keyword>
<dbReference type="FunFam" id="3.10.250.10:FF:000003">
    <property type="entry name" value="Deleted in malignant brain tumors 1"/>
    <property type="match status" value="1"/>
</dbReference>
<feature type="disulfide bond" evidence="7">
    <location>
        <begin position="294"/>
        <end position="358"/>
    </location>
</feature>
<evidence type="ECO:0000256" key="5">
    <source>
        <dbReference type="ARBA" id="ARBA00023157"/>
    </source>
</evidence>
<keyword evidence="5 7" id="KW-1015">Disulfide bond</keyword>
<evidence type="ECO:0000256" key="6">
    <source>
        <dbReference type="ARBA" id="ARBA00023180"/>
    </source>
</evidence>
<evidence type="ECO:0000256" key="3">
    <source>
        <dbReference type="ARBA" id="ARBA00022729"/>
    </source>
</evidence>
<evidence type="ECO:0000259" key="9">
    <source>
        <dbReference type="PROSITE" id="PS50287"/>
    </source>
</evidence>
<evidence type="ECO:0000256" key="1">
    <source>
        <dbReference type="ARBA" id="ARBA00004613"/>
    </source>
</evidence>
<feature type="domain" description="SRCR" evidence="9">
    <location>
        <begin position="138"/>
        <end position="238"/>
    </location>
</feature>
<feature type="domain" description="SRCR" evidence="9">
    <location>
        <begin position="24"/>
        <end position="122"/>
    </location>
</feature>
<gene>
    <name evidence="10" type="ORF">PECUL_23A033280</name>
</gene>
<reference evidence="10" key="1">
    <citation type="submission" date="2022-03" db="EMBL/GenBank/DDBJ databases">
        <authorList>
            <person name="Alioto T."/>
            <person name="Alioto T."/>
            <person name="Gomez Garrido J."/>
        </authorList>
    </citation>
    <scope>NUCLEOTIDE SEQUENCE</scope>
</reference>
<feature type="disulfide bond" evidence="7">
    <location>
        <begin position="91"/>
        <end position="101"/>
    </location>
</feature>
<feature type="disulfide bond" evidence="7">
    <location>
        <begin position="163"/>
        <end position="227"/>
    </location>
</feature>
<dbReference type="Pfam" id="PF00530">
    <property type="entry name" value="SRCR"/>
    <property type="match status" value="3"/>
</dbReference>
<dbReference type="EMBL" id="OW240922">
    <property type="protein sequence ID" value="CAH2322797.1"/>
    <property type="molecule type" value="Genomic_DNA"/>
</dbReference>
<name>A0AAD1TDV5_PELCU</name>
<feature type="domain" description="SRCR" evidence="9">
    <location>
        <begin position="269"/>
        <end position="369"/>
    </location>
</feature>
<dbReference type="GO" id="GO:0031638">
    <property type="term" value="P:zymogen activation"/>
    <property type="evidence" value="ECO:0007669"/>
    <property type="project" value="TreeGrafter"/>
</dbReference>
<organism evidence="10 11">
    <name type="scientific">Pelobates cultripes</name>
    <name type="common">Western spadefoot toad</name>
    <dbReference type="NCBI Taxonomy" id="61616"/>
    <lineage>
        <taxon>Eukaryota</taxon>
        <taxon>Metazoa</taxon>
        <taxon>Chordata</taxon>
        <taxon>Craniata</taxon>
        <taxon>Vertebrata</taxon>
        <taxon>Euteleostomi</taxon>
        <taxon>Amphibia</taxon>
        <taxon>Batrachia</taxon>
        <taxon>Anura</taxon>
        <taxon>Pelobatoidea</taxon>
        <taxon>Pelobatidae</taxon>
        <taxon>Pelobates</taxon>
    </lineage>
</organism>
<dbReference type="Proteomes" id="UP001295444">
    <property type="component" value="Chromosome 11"/>
</dbReference>
<dbReference type="SMART" id="SM00202">
    <property type="entry name" value="SR"/>
    <property type="match status" value="3"/>
</dbReference>
<dbReference type="GO" id="GO:0005615">
    <property type="term" value="C:extracellular space"/>
    <property type="evidence" value="ECO:0007669"/>
    <property type="project" value="TreeGrafter"/>
</dbReference>
<dbReference type="SUPFAM" id="SSF56487">
    <property type="entry name" value="SRCR-like"/>
    <property type="match status" value="3"/>
</dbReference>
<dbReference type="InterPro" id="IPR001190">
    <property type="entry name" value="SRCR"/>
</dbReference>
<feature type="chain" id="PRO_5042223557" evidence="8">
    <location>
        <begin position="17"/>
        <end position="451"/>
    </location>
</feature>
<dbReference type="InterPro" id="IPR036772">
    <property type="entry name" value="SRCR-like_dom_sf"/>
</dbReference>
<dbReference type="Gene3D" id="3.10.250.10">
    <property type="entry name" value="SRCR-like domain"/>
    <property type="match status" value="3"/>
</dbReference>
<evidence type="ECO:0000313" key="11">
    <source>
        <dbReference type="Proteomes" id="UP001295444"/>
    </source>
</evidence>
<keyword evidence="3 8" id="KW-0732">Signal</keyword>
<evidence type="ECO:0000256" key="7">
    <source>
        <dbReference type="PROSITE-ProRule" id="PRU00196"/>
    </source>
</evidence>
<dbReference type="GO" id="GO:0005886">
    <property type="term" value="C:plasma membrane"/>
    <property type="evidence" value="ECO:0007669"/>
    <property type="project" value="TreeGrafter"/>
</dbReference>
<feature type="disulfide bond" evidence="7">
    <location>
        <begin position="176"/>
        <end position="237"/>
    </location>
</feature>
<dbReference type="FunFam" id="3.10.250.10:FF:000006">
    <property type="entry name" value="neurotrypsin isoform X2"/>
    <property type="match status" value="2"/>
</dbReference>
<dbReference type="PROSITE" id="PS00420">
    <property type="entry name" value="SRCR_1"/>
    <property type="match status" value="3"/>
</dbReference>
<keyword evidence="2" id="KW-0964">Secreted</keyword>
<comment type="caution">
    <text evidence="7">Lacks conserved residue(s) required for the propagation of feature annotation.</text>
</comment>
<sequence>MLLFCVILCLPWILQSQVSPSLTLRLAQGENSCAGRVELFHEGAWGSVCDDGWNRVNADVVCRQAGCGSTLQAIVSYGPGNGTVLLDDVICNGNEQELWQCTHRGWYIHDCGAQEHVGVKCAVPGLSESSNSAVHVELRLSAGWNRCAGRVEVYYNNNWGTVCDDLWDLNDAHVVCRQLGCGTATSALALAYFGQGNGSIFLDDVACVGDESLLAQCNHRAWGVHNCIHSEDAGVICSAAGSPPSAPSGSTPPVTARQTIAGLEGLFGLRLADGSSRCEGRLEVFYLVTWGTVCDDFWDVRAAMVVCKQLGCGVPVSTIDQMQFGRGSGPILLDDVTCRGTESFLWQCPHRVWGIHNCDHSEDVIVVCTGSSPAVITKRSTAGLPSTITAIRNRTGVSCLFCQICRHQNTLSESRKFPMLNVLEQNPKRCYALILLACMGVAGGHLSVSPE</sequence>
<dbReference type="PANTHER" id="PTHR48071:SF15">
    <property type="entry name" value="SRCR DOMAIN-CONTAINING PROTEIN"/>
    <property type="match status" value="1"/>
</dbReference>
<dbReference type="PROSITE" id="PS50287">
    <property type="entry name" value="SRCR_2"/>
    <property type="match status" value="3"/>
</dbReference>
<dbReference type="AlphaFoldDB" id="A0AAD1TDV5"/>
<keyword evidence="11" id="KW-1185">Reference proteome</keyword>
<evidence type="ECO:0000256" key="2">
    <source>
        <dbReference type="ARBA" id="ARBA00022525"/>
    </source>
</evidence>
<protein>
    <submittedName>
        <fullName evidence="10">Deleted in malignant brain tumors 1 -like</fullName>
    </submittedName>
</protein>
<dbReference type="PANTHER" id="PTHR48071">
    <property type="entry name" value="SRCR DOMAIN-CONTAINING PROTEIN"/>
    <property type="match status" value="1"/>
</dbReference>
<comment type="subcellular location">
    <subcellularLocation>
        <location evidence="1">Secreted</location>
    </subcellularLocation>
</comment>
<feature type="signal peptide" evidence="8">
    <location>
        <begin position="1"/>
        <end position="16"/>
    </location>
</feature>
<feature type="disulfide bond" evidence="7">
    <location>
        <begin position="207"/>
        <end position="217"/>
    </location>
</feature>
<feature type="disulfide bond" evidence="7">
    <location>
        <begin position="307"/>
        <end position="368"/>
    </location>
</feature>
<dbReference type="GO" id="GO:0004252">
    <property type="term" value="F:serine-type endopeptidase activity"/>
    <property type="evidence" value="ECO:0007669"/>
    <property type="project" value="TreeGrafter"/>
</dbReference>
<feature type="disulfide bond" evidence="7">
    <location>
        <begin position="338"/>
        <end position="348"/>
    </location>
</feature>
<keyword evidence="6" id="KW-0325">Glycoprotein</keyword>
<accession>A0AAD1TDV5</accession>
<dbReference type="PRINTS" id="PR00258">
    <property type="entry name" value="SPERACTRCPTR"/>
</dbReference>